<keyword evidence="3" id="KW-0547">Nucleotide-binding</keyword>
<dbReference type="InterPro" id="IPR027417">
    <property type="entry name" value="P-loop_NTPase"/>
</dbReference>
<dbReference type="GO" id="GO:0016887">
    <property type="term" value="F:ATP hydrolysis activity"/>
    <property type="evidence" value="ECO:0007669"/>
    <property type="project" value="InterPro"/>
</dbReference>
<gene>
    <name evidence="6" type="primary">dppF</name>
    <name evidence="6" type="ORF">SCFA_30073</name>
</gene>
<evidence type="ECO:0000256" key="2">
    <source>
        <dbReference type="ARBA" id="ARBA00022448"/>
    </source>
</evidence>
<protein>
    <submittedName>
        <fullName evidence="6">Dipeptide transporter ATP-binding component of ABC superfamily</fullName>
    </submittedName>
</protein>
<reference evidence="6" key="1">
    <citation type="submission" date="2019-03" db="EMBL/GenBank/DDBJ databases">
        <authorList>
            <person name="Hao L."/>
        </authorList>
    </citation>
    <scope>NUCLEOTIDE SEQUENCE</scope>
</reference>
<dbReference type="Pfam" id="PF00005">
    <property type="entry name" value="ABC_tran"/>
    <property type="match status" value="1"/>
</dbReference>
<evidence type="ECO:0000259" key="5">
    <source>
        <dbReference type="PROSITE" id="PS50893"/>
    </source>
</evidence>
<dbReference type="InterPro" id="IPR013563">
    <property type="entry name" value="Oligopep_ABC_C"/>
</dbReference>
<dbReference type="Gene3D" id="3.40.50.300">
    <property type="entry name" value="P-loop containing nucleotide triphosphate hydrolases"/>
    <property type="match status" value="1"/>
</dbReference>
<dbReference type="CDD" id="cd03257">
    <property type="entry name" value="ABC_NikE_OppD_transporters"/>
    <property type="match status" value="1"/>
</dbReference>
<dbReference type="EMBL" id="CAADRM010000092">
    <property type="protein sequence ID" value="VFU14560.1"/>
    <property type="molecule type" value="Genomic_DNA"/>
</dbReference>
<dbReference type="Pfam" id="PF08352">
    <property type="entry name" value="oligo_HPY"/>
    <property type="match status" value="1"/>
</dbReference>
<evidence type="ECO:0000256" key="1">
    <source>
        <dbReference type="ARBA" id="ARBA00005417"/>
    </source>
</evidence>
<evidence type="ECO:0000313" key="6">
    <source>
        <dbReference type="EMBL" id="VFU14560.1"/>
    </source>
</evidence>
<dbReference type="GO" id="GO:0015833">
    <property type="term" value="P:peptide transport"/>
    <property type="evidence" value="ECO:0007669"/>
    <property type="project" value="InterPro"/>
</dbReference>
<evidence type="ECO:0000256" key="4">
    <source>
        <dbReference type="ARBA" id="ARBA00022840"/>
    </source>
</evidence>
<comment type="similarity">
    <text evidence="1">Belongs to the ABC transporter superfamily.</text>
</comment>
<dbReference type="PANTHER" id="PTHR43776">
    <property type="entry name" value="TRANSPORT ATP-BINDING PROTEIN"/>
    <property type="match status" value="1"/>
</dbReference>
<dbReference type="InterPro" id="IPR017871">
    <property type="entry name" value="ABC_transporter-like_CS"/>
</dbReference>
<proteinExistence type="inferred from homology"/>
<dbReference type="GO" id="GO:0055085">
    <property type="term" value="P:transmembrane transport"/>
    <property type="evidence" value="ECO:0007669"/>
    <property type="project" value="UniProtKB-ARBA"/>
</dbReference>
<dbReference type="InterPro" id="IPR003439">
    <property type="entry name" value="ABC_transporter-like_ATP-bd"/>
</dbReference>
<dbReference type="SMART" id="SM00382">
    <property type="entry name" value="AAA"/>
    <property type="match status" value="1"/>
</dbReference>
<dbReference type="InterPro" id="IPR050319">
    <property type="entry name" value="ABC_transp_ATP-bind"/>
</dbReference>
<dbReference type="FunFam" id="3.40.50.300:FF:000016">
    <property type="entry name" value="Oligopeptide ABC transporter ATP-binding component"/>
    <property type="match status" value="1"/>
</dbReference>
<keyword evidence="2" id="KW-0813">Transport</keyword>
<evidence type="ECO:0000256" key="3">
    <source>
        <dbReference type="ARBA" id="ARBA00022741"/>
    </source>
</evidence>
<dbReference type="PROSITE" id="PS50893">
    <property type="entry name" value="ABC_TRANSPORTER_2"/>
    <property type="match status" value="1"/>
</dbReference>
<dbReference type="InterPro" id="IPR003593">
    <property type="entry name" value="AAA+_ATPase"/>
</dbReference>
<keyword evidence="4 6" id="KW-0067">ATP-binding</keyword>
<sequence length="326" mass="36112">MKPILEIHKLKKTFPITSGVFRKSAGVVKAVDGVDLDIRPNETLGLVGESGCGKTTLSKMILALEKPDSGSIRFEGLDVVNARRGSLSQVRRGIQVVFQDPFGSLNPRRKIGSIIEEPMIIHREGSRVQRAKRVRELLEMVGLNEDILPRYPHEFSGGQRQRICIARALAVNPRLLICDEPVSALDVSIQAQVINLLVDLQKELKLSYLFISHNLSVVGYISHRVAVMYKGRIVELADASALFESPLHPYTGCLMDAVPEARPRKGPVLRSLKRGGIEQVSTDLPSGCAYRAWCPRAEEICERETPVLEKKGKDHFVACHLAAPQD</sequence>
<dbReference type="PROSITE" id="PS00211">
    <property type="entry name" value="ABC_TRANSPORTER_1"/>
    <property type="match status" value="1"/>
</dbReference>
<organism evidence="6">
    <name type="scientific">anaerobic digester metagenome</name>
    <dbReference type="NCBI Taxonomy" id="1263854"/>
    <lineage>
        <taxon>unclassified sequences</taxon>
        <taxon>metagenomes</taxon>
        <taxon>ecological metagenomes</taxon>
    </lineage>
</organism>
<accession>A0A485LZI8</accession>
<dbReference type="GO" id="GO:0005524">
    <property type="term" value="F:ATP binding"/>
    <property type="evidence" value="ECO:0007669"/>
    <property type="project" value="UniProtKB-KW"/>
</dbReference>
<feature type="domain" description="ABC transporter" evidence="5">
    <location>
        <begin position="5"/>
        <end position="255"/>
    </location>
</feature>
<name>A0A485LZI8_9ZZZZ</name>
<dbReference type="PANTHER" id="PTHR43776:SF7">
    <property type="entry name" value="D,D-DIPEPTIDE TRANSPORT ATP-BINDING PROTEIN DDPF-RELATED"/>
    <property type="match status" value="1"/>
</dbReference>
<dbReference type="NCBIfam" id="TIGR01727">
    <property type="entry name" value="oligo_HPY"/>
    <property type="match status" value="1"/>
</dbReference>
<dbReference type="SUPFAM" id="SSF52540">
    <property type="entry name" value="P-loop containing nucleoside triphosphate hydrolases"/>
    <property type="match status" value="1"/>
</dbReference>
<dbReference type="AlphaFoldDB" id="A0A485LZI8"/>